<protein>
    <submittedName>
        <fullName evidence="3">Glycosyltransferase family 2 protein</fullName>
    </submittedName>
</protein>
<dbReference type="GO" id="GO:0016758">
    <property type="term" value="F:hexosyltransferase activity"/>
    <property type="evidence" value="ECO:0007669"/>
    <property type="project" value="UniProtKB-ARBA"/>
</dbReference>
<dbReference type="EMBL" id="VOHT01000007">
    <property type="protein sequence ID" value="TWV47096.1"/>
    <property type="molecule type" value="Genomic_DNA"/>
</dbReference>
<dbReference type="EMBL" id="VOHV01000007">
    <property type="protein sequence ID" value="TWV40114.1"/>
    <property type="molecule type" value="Genomic_DNA"/>
</dbReference>
<dbReference type="AlphaFoldDB" id="A0AB38PKT9"/>
<dbReference type="Pfam" id="PF00535">
    <property type="entry name" value="Glycos_transf_2"/>
    <property type="match status" value="1"/>
</dbReference>
<sequence length="301" mass="34891">MRVSVVIPSYNRAKLLLETIPTYLQEDVIEVIIVDDASVDNTAEVVKKIQEKYPQVKYIRNAVNKKQTYSKNIGIKISKGDYIYLGDDDSILMPNSIRYLKETMYKYNADICGAKALYLPMEYVNKIDEYVQLNDIQLVDKNEIVDIKKIKASFNYSTALPIVVPFCQACALVKKELAIQILFDENFTGNAYREETDFFIRCTLQGAKVMYDSRAVQVNLPRQVATGGAHSRGRIKWYLSTIANNWYFLKKNWKNIQSYYKFSDNIYKRQLMFVLKNICFASKAVVKILMRNLGLLLLYVY</sequence>
<reference evidence="3 5" key="2">
    <citation type="submission" date="2019-07" db="EMBL/GenBank/DDBJ databases">
        <title>Genome Sequencing of Bacteroides fragilis.</title>
        <authorList>
            <person name="Pinto K.M."/>
            <person name="Ruoff K.L."/>
            <person name="Price C.E."/>
            <person name="Valls R.A."/>
            <person name="O'Toole G.A."/>
        </authorList>
    </citation>
    <scope>NUCLEOTIDE SEQUENCE [LARGE SCALE GENOMIC DNA]</scope>
    <source>
        <strain evidence="3 5">AD135F_3B</strain>
    </source>
</reference>
<dbReference type="RefSeq" id="WP_049129606.1">
    <property type="nucleotide sequence ID" value="NZ_CP083688.1"/>
</dbReference>
<evidence type="ECO:0000313" key="4">
    <source>
        <dbReference type="Proteomes" id="UP000315444"/>
    </source>
</evidence>
<evidence type="ECO:0000259" key="1">
    <source>
        <dbReference type="Pfam" id="PF00535"/>
    </source>
</evidence>
<gene>
    <name evidence="3" type="ORF">FSA03_16265</name>
    <name evidence="2" type="ORF">FSA06_16275</name>
</gene>
<reference evidence="2 4" key="1">
    <citation type="submission" date="2019-07" db="EMBL/GenBank/DDBJ databases">
        <title>Genome sequencing of Bacteroides fragilis.</title>
        <authorList>
            <person name="Galasyn E.V."/>
            <person name="Ruoff K.L."/>
            <person name="Price C.E."/>
            <person name="Valls R.A."/>
            <person name="O'Toole G.A."/>
        </authorList>
    </citation>
    <scope>NUCLEOTIDE SEQUENCE [LARGE SCALE GENOMIC DNA]</scope>
    <source>
        <strain evidence="2 4">AD135F_1B</strain>
    </source>
</reference>
<organism evidence="3 5">
    <name type="scientific">Bacteroides fragilis</name>
    <dbReference type="NCBI Taxonomy" id="817"/>
    <lineage>
        <taxon>Bacteria</taxon>
        <taxon>Pseudomonadati</taxon>
        <taxon>Bacteroidota</taxon>
        <taxon>Bacteroidia</taxon>
        <taxon>Bacteroidales</taxon>
        <taxon>Bacteroidaceae</taxon>
        <taxon>Bacteroides</taxon>
    </lineage>
</organism>
<evidence type="ECO:0000313" key="3">
    <source>
        <dbReference type="EMBL" id="TWV47096.1"/>
    </source>
</evidence>
<accession>A0AB38PKT9</accession>
<dbReference type="InterPro" id="IPR029044">
    <property type="entry name" value="Nucleotide-diphossugar_trans"/>
</dbReference>
<dbReference type="PANTHER" id="PTHR22916:SF3">
    <property type="entry name" value="UDP-GLCNAC:BETAGAL BETA-1,3-N-ACETYLGLUCOSAMINYLTRANSFERASE-LIKE PROTEIN 1"/>
    <property type="match status" value="1"/>
</dbReference>
<comment type="caution">
    <text evidence="3">The sequence shown here is derived from an EMBL/GenBank/DDBJ whole genome shotgun (WGS) entry which is preliminary data.</text>
</comment>
<dbReference type="PANTHER" id="PTHR22916">
    <property type="entry name" value="GLYCOSYLTRANSFERASE"/>
    <property type="match status" value="1"/>
</dbReference>
<evidence type="ECO:0000313" key="2">
    <source>
        <dbReference type="EMBL" id="TWV40114.1"/>
    </source>
</evidence>
<proteinExistence type="predicted"/>
<name>A0AB38PKT9_BACFG</name>
<evidence type="ECO:0000313" key="5">
    <source>
        <dbReference type="Proteomes" id="UP000319026"/>
    </source>
</evidence>
<dbReference type="Proteomes" id="UP000319026">
    <property type="component" value="Unassembled WGS sequence"/>
</dbReference>
<feature type="domain" description="Glycosyltransferase 2-like" evidence="1">
    <location>
        <begin position="4"/>
        <end position="116"/>
    </location>
</feature>
<dbReference type="SUPFAM" id="SSF53448">
    <property type="entry name" value="Nucleotide-diphospho-sugar transferases"/>
    <property type="match status" value="1"/>
</dbReference>
<dbReference type="InterPro" id="IPR001173">
    <property type="entry name" value="Glyco_trans_2-like"/>
</dbReference>
<dbReference type="Proteomes" id="UP000315444">
    <property type="component" value="Unassembled WGS sequence"/>
</dbReference>
<dbReference type="Gene3D" id="3.90.550.10">
    <property type="entry name" value="Spore Coat Polysaccharide Biosynthesis Protein SpsA, Chain A"/>
    <property type="match status" value="1"/>
</dbReference>